<reference evidence="8" key="3">
    <citation type="submission" date="2025-09" db="UniProtKB">
        <authorList>
            <consortium name="Ensembl"/>
        </authorList>
    </citation>
    <scope>IDENTIFICATION</scope>
</reference>
<dbReference type="InterPro" id="IPR001611">
    <property type="entry name" value="Leu-rich_rpt"/>
</dbReference>
<evidence type="ECO:0000256" key="5">
    <source>
        <dbReference type="SAM" id="SignalP"/>
    </source>
</evidence>
<dbReference type="SMART" id="SM00013">
    <property type="entry name" value="LRRNT"/>
    <property type="match status" value="1"/>
</dbReference>
<dbReference type="InterPro" id="IPR032675">
    <property type="entry name" value="LRR_dom_sf"/>
</dbReference>
<keyword evidence="4" id="KW-0472">Membrane</keyword>
<dbReference type="Pfam" id="PF01463">
    <property type="entry name" value="LRRCT"/>
    <property type="match status" value="1"/>
</dbReference>
<evidence type="ECO:0000256" key="4">
    <source>
        <dbReference type="SAM" id="Phobius"/>
    </source>
</evidence>
<keyword evidence="9" id="KW-1185">Reference proteome</keyword>
<evidence type="ECO:0000259" key="6">
    <source>
        <dbReference type="SMART" id="SM00013"/>
    </source>
</evidence>
<evidence type="ECO:0000313" key="8">
    <source>
        <dbReference type="Ensembl" id="ENSGAGP00000027761.1"/>
    </source>
</evidence>
<feature type="chain" id="PRO_5019507407" evidence="5">
    <location>
        <begin position="36"/>
        <end position="388"/>
    </location>
</feature>
<keyword evidence="4" id="KW-0812">Transmembrane</keyword>
<feature type="transmembrane region" description="Helical" evidence="4">
    <location>
        <begin position="324"/>
        <end position="344"/>
    </location>
</feature>
<dbReference type="PROSITE" id="PS51450">
    <property type="entry name" value="LRR"/>
    <property type="match status" value="3"/>
</dbReference>
<dbReference type="SMART" id="SM00369">
    <property type="entry name" value="LRR_TYP"/>
    <property type="match status" value="6"/>
</dbReference>
<accession>A0A452IIV1</accession>
<dbReference type="InterPro" id="IPR003591">
    <property type="entry name" value="Leu-rich_rpt_typical-subtyp"/>
</dbReference>
<reference evidence="8" key="2">
    <citation type="submission" date="2025-08" db="UniProtKB">
        <authorList>
            <consortium name="Ensembl"/>
        </authorList>
    </citation>
    <scope>IDENTIFICATION</scope>
</reference>
<dbReference type="GO" id="GO:0005886">
    <property type="term" value="C:plasma membrane"/>
    <property type="evidence" value="ECO:0007669"/>
    <property type="project" value="TreeGrafter"/>
</dbReference>
<dbReference type="PRINTS" id="PR00019">
    <property type="entry name" value="LEURICHRPT"/>
</dbReference>
<dbReference type="Pfam" id="PF01462">
    <property type="entry name" value="LRRNT"/>
    <property type="match status" value="1"/>
</dbReference>
<dbReference type="GO" id="GO:0090090">
    <property type="term" value="P:negative regulation of canonical Wnt signaling pathway"/>
    <property type="evidence" value="ECO:0007669"/>
    <property type="project" value="TreeGrafter"/>
</dbReference>
<feature type="domain" description="LRRNT" evidence="6">
    <location>
        <begin position="40"/>
        <end position="74"/>
    </location>
</feature>
<keyword evidence="3" id="KW-0677">Repeat</keyword>
<evidence type="ECO:0000256" key="1">
    <source>
        <dbReference type="ARBA" id="ARBA00022614"/>
    </source>
</evidence>
<organism evidence="8 9">
    <name type="scientific">Gopherus agassizii</name>
    <name type="common">Agassiz's desert tortoise</name>
    <dbReference type="NCBI Taxonomy" id="38772"/>
    <lineage>
        <taxon>Eukaryota</taxon>
        <taxon>Metazoa</taxon>
        <taxon>Chordata</taxon>
        <taxon>Craniata</taxon>
        <taxon>Vertebrata</taxon>
        <taxon>Euteleostomi</taxon>
        <taxon>Archelosauria</taxon>
        <taxon>Testudinata</taxon>
        <taxon>Testudines</taxon>
        <taxon>Cryptodira</taxon>
        <taxon>Durocryptodira</taxon>
        <taxon>Testudinoidea</taxon>
        <taxon>Testudinidae</taxon>
        <taxon>Gopherus</taxon>
    </lineage>
</organism>
<evidence type="ECO:0000259" key="7">
    <source>
        <dbReference type="SMART" id="SM00082"/>
    </source>
</evidence>
<dbReference type="InterPro" id="IPR052286">
    <property type="entry name" value="Wnt_signaling_inhibitor"/>
</dbReference>
<sequence>MAGRALRGAAPPAPGGERRAALGLLLQVLLGWGSAQQPGSCPAPCECSEAARTVKCVNRNLTAVPPDLPPYARLLFLTGNRLASLPPGAFLSPPLPQLSLLNLSGSHVEQVEAGAFASLASLRQLDLSGNALTRFSPEAFGNASSPLEELNLSNSLSNQSAVAALAELLGSGVLGNLSRLELADNRLLSLPAGMFSSLPSLQHLDLRNNSLVSLQAATFHSLAQLQSLDLSHNSLKCLKNATIAQLRSRPVLRRVSLGHNTWVCDCCIEHLVSWLKESEQVEGKGALKCSYPEKMRDKPLVKTNSSDLDCSVPVDIQSQLQTSYVFLGIVLALIGAIFLLVLYLNRKGIKKWMYNIRDACRDHMEGYHYRYEVNADPRLPNLSSSSDV</sequence>
<dbReference type="PANTHER" id="PTHR24364">
    <property type="entry name" value="LP06937P"/>
    <property type="match status" value="1"/>
</dbReference>
<dbReference type="Gene3D" id="3.80.10.10">
    <property type="entry name" value="Ribonuclease Inhibitor"/>
    <property type="match status" value="1"/>
</dbReference>
<feature type="signal peptide" evidence="5">
    <location>
        <begin position="1"/>
        <end position="35"/>
    </location>
</feature>
<dbReference type="InterPro" id="IPR000483">
    <property type="entry name" value="Cys-rich_flank_reg_C"/>
</dbReference>
<dbReference type="SMART" id="SM00082">
    <property type="entry name" value="LRRCT"/>
    <property type="match status" value="1"/>
</dbReference>
<dbReference type="InterPro" id="IPR000372">
    <property type="entry name" value="LRRNT"/>
</dbReference>
<dbReference type="PANTHER" id="PTHR24364:SF17">
    <property type="entry name" value="TROPHOBLAST GLYCOPROTEIN"/>
    <property type="match status" value="1"/>
</dbReference>
<keyword evidence="1" id="KW-0433">Leucine-rich repeat</keyword>
<keyword evidence="2 5" id="KW-0732">Signal</keyword>
<dbReference type="AlphaFoldDB" id="A0A452IIV1"/>
<dbReference type="Ensembl" id="ENSGAGT00000031537.1">
    <property type="protein sequence ID" value="ENSGAGP00000027761.1"/>
    <property type="gene ID" value="ENSGAGG00000020180.1"/>
</dbReference>
<feature type="domain" description="LRRCT" evidence="7">
    <location>
        <begin position="260"/>
        <end position="311"/>
    </location>
</feature>
<evidence type="ECO:0000256" key="3">
    <source>
        <dbReference type="ARBA" id="ARBA00022737"/>
    </source>
</evidence>
<protein>
    <submittedName>
        <fullName evidence="8">Uncharacterized protein</fullName>
    </submittedName>
</protein>
<evidence type="ECO:0000256" key="2">
    <source>
        <dbReference type="ARBA" id="ARBA00022729"/>
    </source>
</evidence>
<dbReference type="STRING" id="38772.ENSGAGP00000027761"/>
<name>A0A452IIV1_9SAUR</name>
<dbReference type="Pfam" id="PF13855">
    <property type="entry name" value="LRR_8"/>
    <property type="match status" value="2"/>
</dbReference>
<dbReference type="Proteomes" id="UP000291020">
    <property type="component" value="Unassembled WGS sequence"/>
</dbReference>
<reference evidence="9" key="1">
    <citation type="journal article" date="2017" name="PLoS ONE">
        <title>The Agassiz's desert tortoise genome provides a resource for the conservation of a threatened species.</title>
        <authorList>
            <person name="Tollis M."/>
            <person name="DeNardo D.F."/>
            <person name="Cornelius J.A."/>
            <person name="Dolby G.A."/>
            <person name="Edwards T."/>
            <person name="Henen B.T."/>
            <person name="Karl A.E."/>
            <person name="Murphy R.W."/>
            <person name="Kusumi K."/>
        </authorList>
    </citation>
    <scope>NUCLEOTIDE SEQUENCE [LARGE SCALE GENOMIC DNA]</scope>
</reference>
<evidence type="ECO:0000313" key="9">
    <source>
        <dbReference type="Proteomes" id="UP000291020"/>
    </source>
</evidence>
<keyword evidence="4" id="KW-1133">Transmembrane helix</keyword>
<proteinExistence type="predicted"/>
<dbReference type="SUPFAM" id="SSF52058">
    <property type="entry name" value="L domain-like"/>
    <property type="match status" value="1"/>
</dbReference>